<feature type="region of interest" description="Disordered" evidence="6">
    <location>
        <begin position="132"/>
        <end position="160"/>
    </location>
</feature>
<dbReference type="PROSITE" id="PS50048">
    <property type="entry name" value="ZN2_CY6_FUNGAL_2"/>
    <property type="match status" value="1"/>
</dbReference>
<feature type="compositionally biased region" description="Low complexity" evidence="6">
    <location>
        <begin position="946"/>
        <end position="965"/>
    </location>
</feature>
<dbReference type="AlphaFoldDB" id="A0A367YI76"/>
<reference evidence="8 9" key="1">
    <citation type="submission" date="2018-06" db="EMBL/GenBank/DDBJ databases">
        <title>Whole genome sequencing of Candida tropicalis (genome annotated by CSBL at Korea University).</title>
        <authorList>
            <person name="Ahn J."/>
        </authorList>
    </citation>
    <scope>NUCLEOTIDE SEQUENCE [LARGE SCALE GENOMIC DNA]</scope>
    <source>
        <strain evidence="8 9">ATCC 20962</strain>
    </source>
</reference>
<accession>A0A367YI76</accession>
<feature type="compositionally biased region" description="Basic residues" evidence="6">
    <location>
        <begin position="932"/>
        <end position="941"/>
    </location>
</feature>
<dbReference type="InterPro" id="IPR050675">
    <property type="entry name" value="OAF3"/>
</dbReference>
<gene>
    <name evidence="8" type="primary">MRR1_2</name>
    <name evidence="8" type="ORF">Cantr_01028</name>
</gene>
<feature type="compositionally biased region" description="Polar residues" evidence="6">
    <location>
        <begin position="132"/>
        <end position="145"/>
    </location>
</feature>
<dbReference type="EMBL" id="QLNQ01000020">
    <property type="protein sequence ID" value="RCK65583.1"/>
    <property type="molecule type" value="Genomic_DNA"/>
</dbReference>
<dbReference type="SUPFAM" id="SSF57701">
    <property type="entry name" value="Zn2/Cys6 DNA-binding domain"/>
    <property type="match status" value="1"/>
</dbReference>
<dbReference type="OrthoDB" id="5069333at2759"/>
<dbReference type="GO" id="GO:0005634">
    <property type="term" value="C:nucleus"/>
    <property type="evidence" value="ECO:0007669"/>
    <property type="project" value="TreeGrafter"/>
</dbReference>
<evidence type="ECO:0000256" key="4">
    <source>
        <dbReference type="ARBA" id="ARBA00023163"/>
    </source>
</evidence>
<feature type="region of interest" description="Disordered" evidence="6">
    <location>
        <begin position="50"/>
        <end position="88"/>
    </location>
</feature>
<name>A0A367YI76_9ASCO</name>
<dbReference type="PANTHER" id="PTHR31069:SF12">
    <property type="entry name" value="TRANSCRIPTION FACTOR DOMAIN-CONTAINING PROTEIN"/>
    <property type="match status" value="1"/>
</dbReference>
<keyword evidence="5" id="KW-0539">Nucleus</keyword>
<evidence type="ECO:0000256" key="2">
    <source>
        <dbReference type="ARBA" id="ARBA00023015"/>
    </source>
</evidence>
<dbReference type="GO" id="GO:0000981">
    <property type="term" value="F:DNA-binding transcription factor activity, RNA polymerase II-specific"/>
    <property type="evidence" value="ECO:0007669"/>
    <property type="project" value="InterPro"/>
</dbReference>
<feature type="compositionally biased region" description="Basic and acidic residues" evidence="6">
    <location>
        <begin position="309"/>
        <end position="328"/>
    </location>
</feature>
<dbReference type="SMART" id="SM00906">
    <property type="entry name" value="Fungal_trans"/>
    <property type="match status" value="1"/>
</dbReference>
<evidence type="ECO:0000256" key="5">
    <source>
        <dbReference type="ARBA" id="ARBA00023242"/>
    </source>
</evidence>
<dbReference type="SMART" id="SM00066">
    <property type="entry name" value="GAL4"/>
    <property type="match status" value="1"/>
</dbReference>
<evidence type="ECO:0000256" key="6">
    <source>
        <dbReference type="SAM" id="MobiDB-lite"/>
    </source>
</evidence>
<feature type="region of interest" description="Disordered" evidence="6">
    <location>
        <begin position="187"/>
        <end position="212"/>
    </location>
</feature>
<dbReference type="PANTHER" id="PTHR31069">
    <property type="entry name" value="OLEATE-ACTIVATED TRANSCRIPTION FACTOR 1-RELATED"/>
    <property type="match status" value="1"/>
</dbReference>
<dbReference type="InterPro" id="IPR036864">
    <property type="entry name" value="Zn2-C6_fun-type_DNA-bd_sf"/>
</dbReference>
<evidence type="ECO:0000313" key="8">
    <source>
        <dbReference type="EMBL" id="RCK65583.1"/>
    </source>
</evidence>
<proteinExistence type="predicted"/>
<keyword evidence="1" id="KW-0479">Metal-binding</keyword>
<keyword evidence="4" id="KW-0804">Transcription</keyword>
<evidence type="ECO:0000313" key="9">
    <source>
        <dbReference type="Proteomes" id="UP000253472"/>
    </source>
</evidence>
<dbReference type="GO" id="GO:0008270">
    <property type="term" value="F:zinc ion binding"/>
    <property type="evidence" value="ECO:0007669"/>
    <property type="project" value="InterPro"/>
</dbReference>
<feature type="compositionally biased region" description="Polar residues" evidence="6">
    <location>
        <begin position="329"/>
        <end position="343"/>
    </location>
</feature>
<dbReference type="PROSITE" id="PS00463">
    <property type="entry name" value="ZN2_CY6_FUNGAL_1"/>
    <property type="match status" value="1"/>
</dbReference>
<dbReference type="InterPro" id="IPR007219">
    <property type="entry name" value="XnlR_reg_dom"/>
</dbReference>
<dbReference type="Pfam" id="PF00172">
    <property type="entry name" value="Zn_clus"/>
    <property type="match status" value="1"/>
</dbReference>
<dbReference type="Proteomes" id="UP000253472">
    <property type="component" value="Unassembled WGS sequence"/>
</dbReference>
<dbReference type="GO" id="GO:0000978">
    <property type="term" value="F:RNA polymerase II cis-regulatory region sequence-specific DNA binding"/>
    <property type="evidence" value="ECO:0007669"/>
    <property type="project" value="TreeGrafter"/>
</dbReference>
<evidence type="ECO:0000256" key="3">
    <source>
        <dbReference type="ARBA" id="ARBA00023125"/>
    </source>
</evidence>
<protein>
    <submittedName>
        <fullName evidence="8">Multidrug resistance regulator 1</fullName>
    </submittedName>
</protein>
<dbReference type="CDD" id="cd00067">
    <property type="entry name" value="GAL4"/>
    <property type="match status" value="1"/>
</dbReference>
<feature type="region of interest" description="Disordered" evidence="6">
    <location>
        <begin position="309"/>
        <end position="368"/>
    </location>
</feature>
<feature type="compositionally biased region" description="Low complexity" evidence="6">
    <location>
        <begin position="146"/>
        <end position="156"/>
    </location>
</feature>
<comment type="caution">
    <text evidence="8">The sequence shown here is derived from an EMBL/GenBank/DDBJ whole genome shotgun (WGS) entry which is preliminary data.</text>
</comment>
<feature type="domain" description="Zn(2)-C6 fungal-type" evidence="7">
    <location>
        <begin position="11"/>
        <end position="41"/>
    </location>
</feature>
<keyword evidence="9" id="KW-1185">Reference proteome</keyword>
<dbReference type="GO" id="GO:0006351">
    <property type="term" value="P:DNA-templated transcription"/>
    <property type="evidence" value="ECO:0007669"/>
    <property type="project" value="InterPro"/>
</dbReference>
<dbReference type="GO" id="GO:0045944">
    <property type="term" value="P:positive regulation of transcription by RNA polymerase II"/>
    <property type="evidence" value="ECO:0007669"/>
    <property type="project" value="TreeGrafter"/>
</dbReference>
<dbReference type="InterPro" id="IPR001138">
    <property type="entry name" value="Zn2Cys6_DnaBD"/>
</dbReference>
<feature type="compositionally biased region" description="Low complexity" evidence="6">
    <location>
        <begin position="345"/>
        <end position="368"/>
    </location>
</feature>
<organism evidence="8 9">
    <name type="scientific">Candida viswanathii</name>
    <dbReference type="NCBI Taxonomy" id="5486"/>
    <lineage>
        <taxon>Eukaryota</taxon>
        <taxon>Fungi</taxon>
        <taxon>Dikarya</taxon>
        <taxon>Ascomycota</taxon>
        <taxon>Saccharomycotina</taxon>
        <taxon>Pichiomycetes</taxon>
        <taxon>Debaryomycetaceae</taxon>
        <taxon>Candida/Lodderomyces clade</taxon>
        <taxon>Candida</taxon>
    </lineage>
</organism>
<keyword evidence="3" id="KW-0238">DNA-binding</keyword>
<dbReference type="STRING" id="5486.A0A367YI76"/>
<sequence>MTQKRQRASKVCDFCKKRKVKCDLGNPCSACVRYKKFPCVYSSDDHFSPDNGTAATAKRQKKLVPDQSPFGQSTYHPTASTLSSSSSIFSNNQSTNSLHISEILNNTTCAAILENPSPNIVVNGITNGHSNAGTLFPSTSQAGFHQQQQEQRQQEQPSTVQSELAFLKEKLQSLEYSLQQKQKLSNTLNNINSPSTSGNPSPASFTSKAEFSPPGSLTNTLIDLKALLGINPVESESETINFYSGYNGTTDREPIQKRNYGPLSWISLTRMDNALVNLWPSVNIVKDQLRAGIFQISDKAPQMEQYFEEKARDDEGENDLKPYRETVQKDSTTPTGTANTSPKLTGASNTATTVNSTTTTANNNGKSGESKAALLHKKALCLGLAFYEGGLDHELELLEKIRLVLPNQKIIWSLYKRFFTHLYLAFPIVDEVVLKEDLQKLIGYENYSEGRVDVKIEKKLDFAYLGTLLLILRLSYISLFSYDLAVNEVNFETQDPSPQAQETKYLLNNVINVDVINVAQECLDQFNIMRNCNLTLMQLALLTRLYHQFAPEDGDGIDGGDSQVFNGMLVQMAYSLGLHREPDLYPESAKDEKINNLSRKIWYMIVIQDLNNAMSNGTMLCVSPNSFDVKIPFYRPGNENVIDIEMEKIACNCYPNLEVSYTPLTELLGMILQVKGEVKMVDLAKRLDLLENHFKEKSFEFVPSIPGLLKLHDAMPSTLRMKIFFTGNFLLVSIYAHLYNYYETKKNVALSFYYLKKIFVTIIYDVMPYFSKCVNEEVSIFKASSDFIAVPSYESVAHKSLIVLSAVYLRIRHRIRSLKIRYDHKTRMNSQQAEDEAYRNHFEKLVKCADLIVDCREVFRNELARLSQRYYYAWRISKAQDFIVSMMTDEFFGRYAPRCSIDGYNTEMIGELEHILESSLERVIENKKLRKQAKKKEKLRKKNELSKQQFQQQQQHQPQQEQVPAPQHPVVINSARMGSTGSTSSSEIDSTDYKTNNEIDSMWIQMMNLKNQEPKNAMNYATPSYNDGFPTLSQQPSNLAGANNIPDGNANVFTPNFQMDMSSLFENFPIDELFKELQ</sequence>
<dbReference type="Gene3D" id="4.10.240.10">
    <property type="entry name" value="Zn(2)-C6 fungal-type DNA-binding domain"/>
    <property type="match status" value="1"/>
</dbReference>
<keyword evidence="2" id="KW-0805">Transcription regulation</keyword>
<evidence type="ECO:0000256" key="1">
    <source>
        <dbReference type="ARBA" id="ARBA00022723"/>
    </source>
</evidence>
<evidence type="ECO:0000259" key="7">
    <source>
        <dbReference type="PROSITE" id="PS50048"/>
    </source>
</evidence>
<dbReference type="Pfam" id="PF04082">
    <property type="entry name" value="Fungal_trans"/>
    <property type="match status" value="1"/>
</dbReference>
<dbReference type="CDD" id="cd12148">
    <property type="entry name" value="fungal_TF_MHR"/>
    <property type="match status" value="1"/>
</dbReference>
<feature type="compositionally biased region" description="Low complexity" evidence="6">
    <location>
        <begin position="78"/>
        <end position="88"/>
    </location>
</feature>
<feature type="region of interest" description="Disordered" evidence="6">
    <location>
        <begin position="932"/>
        <end position="965"/>
    </location>
</feature>